<evidence type="ECO:0000313" key="3">
    <source>
        <dbReference type="Proteomes" id="UP000679307"/>
    </source>
</evidence>
<dbReference type="Proteomes" id="UP000679307">
    <property type="component" value="Chromosome"/>
</dbReference>
<protein>
    <recommendedName>
        <fullName evidence="4">SPW repeat-containing protein</fullName>
    </recommendedName>
</protein>
<evidence type="ECO:0000256" key="1">
    <source>
        <dbReference type="SAM" id="Phobius"/>
    </source>
</evidence>
<accession>A0ABX8EQA8</accession>
<keyword evidence="1" id="KW-1133">Transmembrane helix</keyword>
<keyword evidence="1" id="KW-0812">Transmembrane</keyword>
<dbReference type="EMBL" id="CP075371">
    <property type="protein sequence ID" value="QVT81587.1"/>
    <property type="molecule type" value="Genomic_DNA"/>
</dbReference>
<dbReference type="RefSeq" id="WP_214056944.1">
    <property type="nucleotide sequence ID" value="NZ_BAAAHS010000103.1"/>
</dbReference>
<evidence type="ECO:0000313" key="2">
    <source>
        <dbReference type="EMBL" id="QVT81587.1"/>
    </source>
</evidence>
<feature type="transmembrane region" description="Helical" evidence="1">
    <location>
        <begin position="29"/>
        <end position="49"/>
    </location>
</feature>
<feature type="transmembrane region" description="Helical" evidence="1">
    <location>
        <begin position="85"/>
        <end position="103"/>
    </location>
</feature>
<organism evidence="2 3">
    <name type="scientific">Nocardioides aquaticus</name>
    <dbReference type="NCBI Taxonomy" id="160826"/>
    <lineage>
        <taxon>Bacteria</taxon>
        <taxon>Bacillati</taxon>
        <taxon>Actinomycetota</taxon>
        <taxon>Actinomycetes</taxon>
        <taxon>Propionibacteriales</taxon>
        <taxon>Nocardioidaceae</taxon>
        <taxon>Nocardioides</taxon>
    </lineage>
</organism>
<feature type="transmembrane region" description="Helical" evidence="1">
    <location>
        <begin position="61"/>
        <end position="79"/>
    </location>
</feature>
<reference evidence="2 3" key="1">
    <citation type="submission" date="2021-05" db="EMBL/GenBank/DDBJ databases">
        <title>Complete genome of Nocardioides aquaticus KCTC 9944T isolated from meromictic and hypersaline Ekho Lake, Antarctica.</title>
        <authorList>
            <person name="Hwang K."/>
            <person name="Kim K.M."/>
            <person name="Choe H."/>
        </authorList>
    </citation>
    <scope>NUCLEOTIDE SEQUENCE [LARGE SCALE GENOMIC DNA]</scope>
    <source>
        <strain evidence="2 3">KCTC 9944</strain>
    </source>
</reference>
<name>A0ABX8EQA8_9ACTN</name>
<evidence type="ECO:0008006" key="4">
    <source>
        <dbReference type="Google" id="ProtNLM"/>
    </source>
</evidence>
<sequence>MTRTPQVLAVAAAVTVAVGLLDGSGWPSFVVGAVLALALWVMLFAGPYASGGDRDTVDPRAYALAAATGTVLGYLTVRIGDGNSAFWATGFIVAGAILPAALTSSRDRH</sequence>
<keyword evidence="1" id="KW-0472">Membrane</keyword>
<keyword evidence="3" id="KW-1185">Reference proteome</keyword>
<proteinExistence type="predicted"/>
<gene>
    <name evidence="2" type="ORF">ENKNEFLB_03997</name>
</gene>